<reference evidence="2 3" key="1">
    <citation type="submission" date="2021-07" db="EMBL/GenBank/DDBJ databases">
        <title>Paraburkholderia edwinii protects Aspergillus sp. from phenazines by acting as a toxin sponge.</title>
        <authorList>
            <person name="Dahlstrom K.M."/>
            <person name="Newman D.K."/>
        </authorList>
    </citation>
    <scope>NUCLEOTIDE SEQUENCE [LARGE SCALE GENOMIC DNA]</scope>
    <source>
        <strain evidence="2 3">Pe01</strain>
    </source>
</reference>
<dbReference type="RefSeq" id="WP_219799818.1">
    <property type="nucleotide sequence ID" value="NZ_CP080095.1"/>
</dbReference>
<dbReference type="PANTHER" id="PTHR45947:SF3">
    <property type="entry name" value="SULFOQUINOVOSYL TRANSFERASE SQD2"/>
    <property type="match status" value="1"/>
</dbReference>
<dbReference type="PANTHER" id="PTHR45947">
    <property type="entry name" value="SULFOQUINOVOSYL TRANSFERASE SQD2"/>
    <property type="match status" value="1"/>
</dbReference>
<dbReference type="InterPro" id="IPR001296">
    <property type="entry name" value="Glyco_trans_1"/>
</dbReference>
<dbReference type="Gene3D" id="3.40.50.2000">
    <property type="entry name" value="Glycogen Phosphorylase B"/>
    <property type="match status" value="2"/>
</dbReference>
<dbReference type="Proteomes" id="UP000826462">
    <property type="component" value="Chromosome 1"/>
</dbReference>
<proteinExistence type="predicted"/>
<dbReference type="SUPFAM" id="SSF53756">
    <property type="entry name" value="UDP-Glycosyltransferase/glycogen phosphorylase"/>
    <property type="match status" value="1"/>
</dbReference>
<dbReference type="Pfam" id="PF00534">
    <property type="entry name" value="Glycos_transf_1"/>
    <property type="match status" value="1"/>
</dbReference>
<evidence type="ECO:0000313" key="2">
    <source>
        <dbReference type="EMBL" id="QYD70505.1"/>
    </source>
</evidence>
<evidence type="ECO:0000259" key="1">
    <source>
        <dbReference type="Pfam" id="PF00534"/>
    </source>
</evidence>
<accession>A0ABX8UTF8</accession>
<organism evidence="2 3">
    <name type="scientific">Paraburkholderia edwinii</name>
    <dbReference type="NCBI Taxonomy" id="2861782"/>
    <lineage>
        <taxon>Bacteria</taxon>
        <taxon>Pseudomonadati</taxon>
        <taxon>Pseudomonadota</taxon>
        <taxon>Betaproteobacteria</taxon>
        <taxon>Burkholderiales</taxon>
        <taxon>Burkholderiaceae</taxon>
        <taxon>Paraburkholderia</taxon>
    </lineage>
</organism>
<sequence>MANVTLAAAVANDASRFGRVAVVHDWLAAYAGSEKVVEQILQLFPQADLYSIVDFFPESLRGALGGKHAHTSFIQHLPWARRSFRHYLPLMPLAIEQFDLSAYDLVISSSHAVAKGVLTGPHQVHVSYVHSPIRYAWDLQHQYLAEAGMQHGIKSWIVRLLLHYMRIWDQRTAHGVDALVANSAFIARRIRKAYGSEAAVIHPPVDVERFELGTQHEDFYLIASRMVPYKRIPLIVEAFAAMPSRRLVVIGDGPDFARAKACATPNVTLLGYQPDSVLIDYMQRARAFVFAAEEDFGISVVEAQACGAPVIAYGRGGVREIVVDSADPERGTGLFFGEQTVASIVDALERFEERPPIRGEVCRRNALRFSAERFRQEFLAVVERAMAADKEVADTPPAVLYRRSA</sequence>
<evidence type="ECO:0000313" key="3">
    <source>
        <dbReference type="Proteomes" id="UP000826462"/>
    </source>
</evidence>
<gene>
    <name evidence="2" type="ORF">KZJ38_09570</name>
</gene>
<dbReference type="CDD" id="cd03804">
    <property type="entry name" value="GT4_WbaZ-like"/>
    <property type="match status" value="1"/>
</dbReference>
<dbReference type="InterPro" id="IPR050194">
    <property type="entry name" value="Glycosyltransferase_grp1"/>
</dbReference>
<name>A0ABX8UTF8_9BURK</name>
<dbReference type="EMBL" id="CP080095">
    <property type="protein sequence ID" value="QYD70505.1"/>
    <property type="molecule type" value="Genomic_DNA"/>
</dbReference>
<feature type="domain" description="Glycosyl transferase family 1" evidence="1">
    <location>
        <begin position="209"/>
        <end position="358"/>
    </location>
</feature>
<protein>
    <submittedName>
        <fullName evidence="2">Glycosyltransferase family 4 protein</fullName>
    </submittedName>
</protein>
<keyword evidence="3" id="KW-1185">Reference proteome</keyword>